<dbReference type="EMBL" id="FLRL01000041">
    <property type="protein sequence ID" value="SBT85996.1"/>
    <property type="molecule type" value="Genomic_DNA"/>
</dbReference>
<dbReference type="GeneID" id="39866221"/>
<feature type="transmembrane region" description="Helical" evidence="1">
    <location>
        <begin position="227"/>
        <end position="252"/>
    </location>
</feature>
<keyword evidence="1" id="KW-0472">Membrane</keyword>
<keyword evidence="4" id="KW-1185">Reference proteome</keyword>
<evidence type="ECO:0000256" key="1">
    <source>
        <dbReference type="SAM" id="Phobius"/>
    </source>
</evidence>
<dbReference type="RefSeq" id="XP_028859242.1">
    <property type="nucleotide sequence ID" value="XM_029006378.1"/>
</dbReference>
<dbReference type="Proteomes" id="UP000219813">
    <property type="component" value="Unassembled WGS sequence"/>
</dbReference>
<name>A0A1D3JHW0_PLAMA</name>
<dbReference type="KEGG" id="pmal:PMUG01_00075500"/>
<dbReference type="AlphaFoldDB" id="A0A1D3JHW0"/>
<keyword evidence="2" id="KW-0732">Signal</keyword>
<organism evidence="3 4">
    <name type="scientific">Plasmodium malariae</name>
    <dbReference type="NCBI Taxonomy" id="5858"/>
    <lineage>
        <taxon>Eukaryota</taxon>
        <taxon>Sar</taxon>
        <taxon>Alveolata</taxon>
        <taxon>Apicomplexa</taxon>
        <taxon>Aconoidasida</taxon>
        <taxon>Haemosporida</taxon>
        <taxon>Plasmodiidae</taxon>
        <taxon>Plasmodium</taxon>
        <taxon>Plasmodium (Plasmodium)</taxon>
    </lineage>
</organism>
<keyword evidence="1" id="KW-0812">Transmembrane</keyword>
<evidence type="ECO:0000313" key="3">
    <source>
        <dbReference type="EMBL" id="SBT85996.1"/>
    </source>
</evidence>
<dbReference type="InterPro" id="IPR022139">
    <property type="entry name" value="Fam-L/Fam-M-like_plasmodium"/>
</dbReference>
<sequence>MNEKSKSLFNIKFYLFILLSLIYHFCNDMNPFNELLNEIRKYDTKIDIRNNRVLAKYKQDKDLTTSRLKENMAYNTKYEKNDIYNNTRGNIRKNKNSNKNLLNKTQYCIEVLDYNNGMFDGKHFHFEKKWIKKKDYDNYVERNRRICDIALKKIKFKSYGFGIVLFILFFLVGIGLPILRVFDFDENSTFTPFKTLWKFIYEDSGLKAIIEVTESQAVVGGVAGVQYFYLVTYVLLIIILAILLILAIPKILRNNEKYKKIKYISE</sequence>
<reference evidence="3 4" key="1">
    <citation type="submission" date="2016-06" db="EMBL/GenBank/DDBJ databases">
        <authorList>
            <consortium name="Pathogen Informatics"/>
        </authorList>
    </citation>
    <scope>NUCLEOTIDE SEQUENCE [LARGE SCALE GENOMIC DNA]</scope>
</reference>
<gene>
    <name evidence="3" type="primary">PmUG01_00075500</name>
    <name evidence="3" type="ORF">PMUG01_00075500</name>
</gene>
<feature type="chain" id="PRO_5008915763" evidence="2">
    <location>
        <begin position="29"/>
        <end position="266"/>
    </location>
</feature>
<evidence type="ECO:0000256" key="2">
    <source>
        <dbReference type="SAM" id="SignalP"/>
    </source>
</evidence>
<feature type="signal peptide" evidence="2">
    <location>
        <begin position="1"/>
        <end position="28"/>
    </location>
</feature>
<dbReference type="OrthoDB" id="10669034at2759"/>
<evidence type="ECO:0000313" key="4">
    <source>
        <dbReference type="Proteomes" id="UP000219813"/>
    </source>
</evidence>
<dbReference type="VEuPathDB" id="PlasmoDB:PmUG01_00075500"/>
<accession>A0A1D3JHW0</accession>
<proteinExistence type="predicted"/>
<dbReference type="Pfam" id="PF12420">
    <property type="entry name" value="DUF3671"/>
    <property type="match status" value="1"/>
</dbReference>
<feature type="transmembrane region" description="Helical" evidence="1">
    <location>
        <begin position="159"/>
        <end position="179"/>
    </location>
</feature>
<keyword evidence="1" id="KW-1133">Transmembrane helix</keyword>
<protein>
    <submittedName>
        <fullName evidence="3">Fam-m protein</fullName>
    </submittedName>
</protein>